<evidence type="ECO:0000256" key="6">
    <source>
        <dbReference type="ARBA" id="ARBA00022989"/>
    </source>
</evidence>
<evidence type="ECO:0000256" key="5">
    <source>
        <dbReference type="ARBA" id="ARBA00022958"/>
    </source>
</evidence>
<comment type="function">
    <text evidence="9">Part of the high-affinity ATP-driven potassium transport (or Kdp) system, which catalyzes the hydrolysis of ATP coupled with the electrogenic transport of potassium into the cytoplasm. This subunit binds the extracellular potassium ions and delivers the ions to the membrane domain of KdpB through an intramembrane tunnel.</text>
</comment>
<keyword evidence="4 9" id="KW-0812">Transmembrane</keyword>
<feature type="transmembrane region" description="Helical" evidence="9">
    <location>
        <begin position="390"/>
        <end position="415"/>
    </location>
</feature>
<feature type="transmembrane region" description="Helical" evidence="9">
    <location>
        <begin position="436"/>
        <end position="455"/>
    </location>
</feature>
<feature type="transmembrane region" description="Helical" evidence="9">
    <location>
        <begin position="176"/>
        <end position="198"/>
    </location>
</feature>
<comment type="subcellular location">
    <subcellularLocation>
        <location evidence="9">Cell membrane</location>
        <topology evidence="9">Multi-pass membrane protein</topology>
    </subcellularLocation>
</comment>
<dbReference type="GO" id="GO:0005886">
    <property type="term" value="C:plasma membrane"/>
    <property type="evidence" value="ECO:0007669"/>
    <property type="project" value="UniProtKB-SubCell"/>
</dbReference>
<dbReference type="PANTHER" id="PTHR30607:SF2">
    <property type="entry name" value="POTASSIUM-TRANSPORTING ATPASE POTASSIUM-BINDING SUBUNIT"/>
    <property type="match status" value="1"/>
</dbReference>
<dbReference type="OrthoDB" id="9763796at2"/>
<evidence type="ECO:0000313" key="11">
    <source>
        <dbReference type="Proteomes" id="UP000050277"/>
    </source>
</evidence>
<evidence type="ECO:0000256" key="7">
    <source>
        <dbReference type="ARBA" id="ARBA00023065"/>
    </source>
</evidence>
<keyword evidence="3 9" id="KW-0633">Potassium transport</keyword>
<feature type="transmembrane region" description="Helical" evidence="9">
    <location>
        <begin position="293"/>
        <end position="313"/>
    </location>
</feature>
<evidence type="ECO:0000256" key="3">
    <source>
        <dbReference type="ARBA" id="ARBA00022538"/>
    </source>
</evidence>
<keyword evidence="5 9" id="KW-0630">Potassium</keyword>
<feature type="transmembrane region" description="Helical" evidence="9">
    <location>
        <begin position="545"/>
        <end position="572"/>
    </location>
</feature>
<keyword evidence="7 9" id="KW-0406">Ion transport</keyword>
<feature type="transmembrane region" description="Helical" evidence="9">
    <location>
        <begin position="6"/>
        <end position="28"/>
    </location>
</feature>
<dbReference type="InterPro" id="IPR004623">
    <property type="entry name" value="KdpA"/>
</dbReference>
<accession>A0A0P6YD97</accession>
<comment type="subunit">
    <text evidence="9">The system is composed of three essential subunits: KdpA, KdpB and KdpC.</text>
</comment>
<keyword evidence="11" id="KW-1185">Reference proteome</keyword>
<evidence type="ECO:0000256" key="8">
    <source>
        <dbReference type="ARBA" id="ARBA00023136"/>
    </source>
</evidence>
<dbReference type="RefSeq" id="WP_054532708.1">
    <property type="nucleotide sequence ID" value="NZ_LGKP01000005.1"/>
</dbReference>
<feature type="transmembrane region" description="Helical" evidence="9">
    <location>
        <begin position="503"/>
        <end position="524"/>
    </location>
</feature>
<protein>
    <recommendedName>
        <fullName evidence="9">Potassium-transporting ATPase potassium-binding subunit</fullName>
    </recommendedName>
    <alternativeName>
        <fullName evidence="9">ATP phosphohydrolase [potassium-transporting] A chain</fullName>
    </alternativeName>
    <alternativeName>
        <fullName evidence="9">Potassium-binding and translocating subunit A</fullName>
    </alternativeName>
    <alternativeName>
        <fullName evidence="9">Potassium-translocating ATPase A chain</fullName>
    </alternativeName>
</protein>
<keyword evidence="1 9" id="KW-0813">Transport</keyword>
<keyword evidence="6 9" id="KW-1133">Transmembrane helix</keyword>
<organism evidence="10 11">
    <name type="scientific">Herpetosiphon geysericola</name>
    <dbReference type="NCBI Taxonomy" id="70996"/>
    <lineage>
        <taxon>Bacteria</taxon>
        <taxon>Bacillati</taxon>
        <taxon>Chloroflexota</taxon>
        <taxon>Chloroflexia</taxon>
        <taxon>Herpetosiphonales</taxon>
        <taxon>Herpetosiphonaceae</taxon>
        <taxon>Herpetosiphon</taxon>
    </lineage>
</organism>
<gene>
    <name evidence="9" type="primary">kdpA</name>
    <name evidence="10" type="ORF">SE18_01805</name>
</gene>
<dbReference type="NCBIfam" id="TIGR00680">
    <property type="entry name" value="kdpA"/>
    <property type="match status" value="1"/>
</dbReference>
<sequence length="579" mass="61138">MISNIIIQIGSFLLVLLACVIPLGRYMAKVYGETPPMQRVFGPIERLIYRLLGIDAKTEMNWKHYAVALLGFNGLGLLLLYGLQRIQAWLPLNPQQLPAISADSAFNTAASFVSNTNWQGYAGETTMSYLTQMLGLTVQNFVSAATGMAVLIGLIRGITRRSSSTIGNFWVDLTRSTLYILLPLALVLSLVLVSQGVVQSFNPSQTVELLQPIVNADGQTISQQTIALGPAASQIAIKQLGTNGGGFFNVNSAHPLENPTPLSNLFELLSIVVIPAALCYTFGIMVGDKRQGWAILATMTIILLGFTALAVGAEQAGNPLYQKLGVDDQASTLQAGGNMEGKETRFGIVNSALWATVTTAASNGSVNSMHDSYTPLGGLAPMVLMQLGEVIFGGVGSGLYGMLIFAIITVFVAGLMVGRTPEYLGKKIEAFEMKMAALIILIPCVTTLLITAIAVSSDAGKATVFNSGAHGFSEVLYAATSAANNNGSAFAGLGANTPFYNTWLGIAMLVSRFWLIIPTLAIAGGLANKKLIPQSAGTLPTHTPLFVGLLIGVVLIVGALTFIPALALGPIVEHLLMSL</sequence>
<evidence type="ECO:0000313" key="10">
    <source>
        <dbReference type="EMBL" id="KPL91414.1"/>
    </source>
</evidence>
<dbReference type="GO" id="GO:0030955">
    <property type="term" value="F:potassium ion binding"/>
    <property type="evidence" value="ECO:0007669"/>
    <property type="project" value="UniProtKB-UniRule"/>
</dbReference>
<proteinExistence type="inferred from homology"/>
<comment type="similarity">
    <text evidence="9">Belongs to the KdpA family.</text>
</comment>
<dbReference type="GO" id="GO:0008556">
    <property type="term" value="F:P-type potassium transmembrane transporter activity"/>
    <property type="evidence" value="ECO:0007669"/>
    <property type="project" value="InterPro"/>
</dbReference>
<evidence type="ECO:0000256" key="1">
    <source>
        <dbReference type="ARBA" id="ARBA00022448"/>
    </source>
</evidence>
<evidence type="ECO:0000256" key="2">
    <source>
        <dbReference type="ARBA" id="ARBA00022475"/>
    </source>
</evidence>
<dbReference type="Pfam" id="PF03814">
    <property type="entry name" value="KdpA"/>
    <property type="match status" value="1"/>
</dbReference>
<dbReference type="HAMAP" id="MF_00275">
    <property type="entry name" value="KdpA"/>
    <property type="match status" value="1"/>
</dbReference>
<dbReference type="AlphaFoldDB" id="A0A0P6YD97"/>
<keyword evidence="8 9" id="KW-0472">Membrane</keyword>
<evidence type="ECO:0000256" key="9">
    <source>
        <dbReference type="HAMAP-Rule" id="MF_00275"/>
    </source>
</evidence>
<reference evidence="10 11" key="1">
    <citation type="submission" date="2015-07" db="EMBL/GenBank/DDBJ databases">
        <title>Whole genome sequence of Herpetosiphon geysericola DSM 7119.</title>
        <authorList>
            <person name="Hemp J."/>
            <person name="Ward L.M."/>
            <person name="Pace L.A."/>
            <person name="Fischer W.W."/>
        </authorList>
    </citation>
    <scope>NUCLEOTIDE SEQUENCE [LARGE SCALE GENOMIC DNA]</scope>
    <source>
        <strain evidence="10 11">DSM 7119</strain>
    </source>
</reference>
<keyword evidence="2 9" id="KW-1003">Cell membrane</keyword>
<dbReference type="PATRIC" id="fig|70996.4.peg.1236"/>
<comment type="caution">
    <text evidence="10">The sequence shown here is derived from an EMBL/GenBank/DDBJ whole genome shotgun (WGS) entry which is preliminary data.</text>
</comment>
<feature type="transmembrane region" description="Helical" evidence="9">
    <location>
        <begin position="265"/>
        <end position="286"/>
    </location>
</feature>
<dbReference type="PANTHER" id="PTHR30607">
    <property type="entry name" value="POTASSIUM-TRANSPORTING ATPASE A CHAIN"/>
    <property type="match status" value="1"/>
</dbReference>
<feature type="transmembrane region" description="Helical" evidence="9">
    <location>
        <begin position="133"/>
        <end position="155"/>
    </location>
</feature>
<feature type="transmembrane region" description="Helical" evidence="9">
    <location>
        <begin position="65"/>
        <end position="83"/>
    </location>
</feature>
<dbReference type="PIRSF" id="PIRSF001294">
    <property type="entry name" value="K_ATPaseA"/>
    <property type="match status" value="1"/>
</dbReference>
<evidence type="ECO:0000256" key="4">
    <source>
        <dbReference type="ARBA" id="ARBA00022692"/>
    </source>
</evidence>
<dbReference type="STRING" id="70996.SE18_01805"/>
<dbReference type="Proteomes" id="UP000050277">
    <property type="component" value="Unassembled WGS sequence"/>
</dbReference>
<dbReference type="EMBL" id="LGKP01000005">
    <property type="protein sequence ID" value="KPL91414.1"/>
    <property type="molecule type" value="Genomic_DNA"/>
</dbReference>
<name>A0A0P6YD97_9CHLR</name>